<dbReference type="Gene3D" id="3.50.50.60">
    <property type="entry name" value="FAD/NAD(P)-binding domain"/>
    <property type="match status" value="1"/>
</dbReference>
<dbReference type="PANTHER" id="PTHR11552:SF147">
    <property type="entry name" value="CHOLINE DEHYDROGENASE, MITOCHONDRIAL"/>
    <property type="match status" value="1"/>
</dbReference>
<evidence type="ECO:0000256" key="3">
    <source>
        <dbReference type="ARBA" id="ARBA00022630"/>
    </source>
</evidence>
<reference evidence="9 10" key="1">
    <citation type="submission" date="2018-05" db="EMBL/GenBank/DDBJ databases">
        <title>Salinimonas sp. HMF8227 Genome sequencing and assembly.</title>
        <authorList>
            <person name="Kang H."/>
            <person name="Kang J."/>
            <person name="Cha I."/>
            <person name="Kim H."/>
            <person name="Joh K."/>
        </authorList>
    </citation>
    <scope>NUCLEOTIDE SEQUENCE [LARGE SCALE GENOMIC DNA]</scope>
    <source>
        <strain evidence="9 10">HMF8227</strain>
    </source>
</reference>
<feature type="domain" description="Glucose-methanol-choline oxidoreductase N-terminal" evidence="8">
    <location>
        <begin position="257"/>
        <end position="271"/>
    </location>
</feature>
<dbReference type="Gene3D" id="3.30.560.10">
    <property type="entry name" value="Glucose Oxidase, domain 3"/>
    <property type="match status" value="1"/>
</dbReference>
<evidence type="ECO:0000256" key="6">
    <source>
        <dbReference type="RuleBase" id="RU003968"/>
    </source>
</evidence>
<dbReference type="EC" id="1.1.99.1" evidence="9"/>
<dbReference type="OrthoDB" id="9785276at2"/>
<dbReference type="InterPro" id="IPR007867">
    <property type="entry name" value="GMC_OxRtase_C"/>
</dbReference>
<keyword evidence="4 5" id="KW-0274">FAD</keyword>
<dbReference type="GO" id="GO:0050660">
    <property type="term" value="F:flavin adenine dinucleotide binding"/>
    <property type="evidence" value="ECO:0007669"/>
    <property type="project" value="InterPro"/>
</dbReference>
<dbReference type="Pfam" id="PF05199">
    <property type="entry name" value="GMC_oxred_C"/>
    <property type="match status" value="1"/>
</dbReference>
<evidence type="ECO:0000259" key="7">
    <source>
        <dbReference type="PROSITE" id="PS00623"/>
    </source>
</evidence>
<dbReference type="PIRSF" id="PIRSF000137">
    <property type="entry name" value="Alcohol_oxidase"/>
    <property type="match status" value="1"/>
</dbReference>
<evidence type="ECO:0000256" key="5">
    <source>
        <dbReference type="PIRSR" id="PIRSR000137-2"/>
    </source>
</evidence>
<sequence length="536" mass="58096">MSQSSFEYDYIIVGAGSAGSVLASRLSENPDCQVALLEAGGPGRHPFIHIPFGLAGLAKVPSVNWHYETAPQSELNNRRLFWPRGKTLGGSSSINAMCYIRGAQQDFDHWAENGAEGWDWHSVEPVFKRLEGVTEPGDDDLGRDGPLSISPLRYVEPVTEAFVRAGQQAGLPYRQRFNGRERHGVGTYQVTQRHGRRCSAAKAYLSPVQSRANLHILTHTPVHRVCFENQTAVGVHAVHQRQLTEFRARRNVILCGGAINSPQLLMLSGIGPAAHLKELGIPVVADRPGVGENLQDHLDVILRQRLPHKAGYGIGLASVPDWLASAWQYLSSGKGMLSSNIAEGAGFASSALAKPGMPDLQFHFLPAQLHDHGRQLKAGYGTSLHVCNLYPRSRGRIRLNTTNPIHAPHIDPQYLTAEEDWAVTLDGVKLAREILSQPALTGLGADEVGPGPDCQTDAQWREYIRESAETIYHPVGSCRMGSDRSADSVTDTSLDVIGVDGLKVVDASVMPSLIGGNTNATTLMMAEKIAAAMTAE</sequence>
<feature type="binding site" evidence="5">
    <location>
        <position position="222"/>
    </location>
    <ligand>
        <name>FAD</name>
        <dbReference type="ChEBI" id="CHEBI:57692"/>
    </ligand>
</feature>
<evidence type="ECO:0000313" key="10">
    <source>
        <dbReference type="Proteomes" id="UP000245728"/>
    </source>
</evidence>
<dbReference type="SUPFAM" id="SSF51905">
    <property type="entry name" value="FAD/NAD(P)-binding domain"/>
    <property type="match status" value="1"/>
</dbReference>
<accession>A0A2S2E5Y8</accession>
<dbReference type="GO" id="GO:0008812">
    <property type="term" value="F:choline dehydrogenase activity"/>
    <property type="evidence" value="ECO:0007669"/>
    <property type="project" value="UniProtKB-EC"/>
</dbReference>
<dbReference type="RefSeq" id="WP_109339957.1">
    <property type="nucleotide sequence ID" value="NZ_CP029347.1"/>
</dbReference>
<feature type="domain" description="Glucose-methanol-choline oxidoreductase N-terminal" evidence="7">
    <location>
        <begin position="85"/>
        <end position="108"/>
    </location>
</feature>
<dbReference type="InterPro" id="IPR012132">
    <property type="entry name" value="GMC_OxRdtase"/>
</dbReference>
<dbReference type="Pfam" id="PF00732">
    <property type="entry name" value="GMC_oxred_N"/>
    <property type="match status" value="1"/>
</dbReference>
<dbReference type="AlphaFoldDB" id="A0A2S2E5Y8"/>
<comment type="similarity">
    <text evidence="2 6">Belongs to the GMC oxidoreductase family.</text>
</comment>
<dbReference type="PANTHER" id="PTHR11552">
    <property type="entry name" value="GLUCOSE-METHANOL-CHOLINE GMC OXIDOREDUCTASE"/>
    <property type="match status" value="1"/>
</dbReference>
<evidence type="ECO:0000259" key="8">
    <source>
        <dbReference type="PROSITE" id="PS00624"/>
    </source>
</evidence>
<dbReference type="InterPro" id="IPR036188">
    <property type="entry name" value="FAD/NAD-bd_sf"/>
</dbReference>
<dbReference type="PROSITE" id="PS00623">
    <property type="entry name" value="GMC_OXRED_1"/>
    <property type="match status" value="1"/>
</dbReference>
<keyword evidence="10" id="KW-1185">Reference proteome</keyword>
<name>A0A2S2E5Y8_9ALTE</name>
<dbReference type="Proteomes" id="UP000245728">
    <property type="component" value="Chromosome"/>
</dbReference>
<dbReference type="PROSITE" id="PS00624">
    <property type="entry name" value="GMC_OXRED_2"/>
    <property type="match status" value="1"/>
</dbReference>
<keyword evidence="3 6" id="KW-0285">Flavoprotein</keyword>
<dbReference type="KEGG" id="salh:HMF8227_01907"/>
<gene>
    <name evidence="9" type="ORF">HMF8227_01907</name>
</gene>
<evidence type="ECO:0000256" key="4">
    <source>
        <dbReference type="ARBA" id="ARBA00022827"/>
    </source>
</evidence>
<dbReference type="SUPFAM" id="SSF54373">
    <property type="entry name" value="FAD-linked reductases, C-terminal domain"/>
    <property type="match status" value="1"/>
</dbReference>
<keyword evidence="9" id="KW-0560">Oxidoreductase</keyword>
<organism evidence="9 10">
    <name type="scientific">Saliniradius amylolyticus</name>
    <dbReference type="NCBI Taxonomy" id="2183582"/>
    <lineage>
        <taxon>Bacteria</taxon>
        <taxon>Pseudomonadati</taxon>
        <taxon>Pseudomonadota</taxon>
        <taxon>Gammaproteobacteria</taxon>
        <taxon>Alteromonadales</taxon>
        <taxon>Alteromonadaceae</taxon>
        <taxon>Saliniradius</taxon>
    </lineage>
</organism>
<proteinExistence type="inferred from homology"/>
<dbReference type="InterPro" id="IPR000172">
    <property type="entry name" value="GMC_OxRdtase_N"/>
</dbReference>
<dbReference type="EMBL" id="CP029347">
    <property type="protein sequence ID" value="AWL12377.1"/>
    <property type="molecule type" value="Genomic_DNA"/>
</dbReference>
<evidence type="ECO:0000256" key="2">
    <source>
        <dbReference type="ARBA" id="ARBA00010790"/>
    </source>
</evidence>
<comment type="cofactor">
    <cofactor evidence="1 5">
        <name>FAD</name>
        <dbReference type="ChEBI" id="CHEBI:57692"/>
    </cofactor>
</comment>
<evidence type="ECO:0000256" key="1">
    <source>
        <dbReference type="ARBA" id="ARBA00001974"/>
    </source>
</evidence>
<protein>
    <submittedName>
        <fullName evidence="9">Choline dehydrogenase</fullName>
        <ecNumber evidence="9">1.1.99.1</ecNumber>
    </submittedName>
</protein>
<evidence type="ECO:0000313" key="9">
    <source>
        <dbReference type="EMBL" id="AWL12377.1"/>
    </source>
</evidence>